<accession>A0A3Q7NJW3</accession>
<dbReference type="InParanoid" id="A0A3Q7NJW3"/>
<evidence type="ECO:0000313" key="2">
    <source>
        <dbReference type="Proteomes" id="UP000286641"/>
    </source>
</evidence>
<proteinExistence type="predicted"/>
<dbReference type="RefSeq" id="XP_025721279.1">
    <property type="nucleotide sequence ID" value="XM_025865494.1"/>
</dbReference>
<reference key="1">
    <citation type="submission" date="2019-01" db="UniProtKB">
        <authorList>
            <consortium name="RefSeq"/>
        </authorList>
    </citation>
    <scope>IDENTIFICATION</scope>
</reference>
<dbReference type="InterPro" id="IPR040118">
    <property type="entry name" value="C144A/B/C"/>
</dbReference>
<feature type="compositionally biased region" description="Polar residues" evidence="1">
    <location>
        <begin position="33"/>
        <end position="44"/>
    </location>
</feature>
<dbReference type="PANTHER" id="PTHR22245">
    <property type="entry name" value="COILED-COIL DOMAIN-CONTAINING PROTEIN 144A-RELATED"/>
    <property type="match status" value="1"/>
</dbReference>
<evidence type="ECO:0000313" key="3">
    <source>
        <dbReference type="RefSeq" id="XP_025721279.1"/>
    </source>
</evidence>
<reference evidence="3" key="2">
    <citation type="submission" date="2025-08" db="UniProtKB">
        <authorList>
            <consortium name="RefSeq"/>
        </authorList>
    </citation>
    <scope>IDENTIFICATION</scope>
    <source>
        <tissue evidence="3">Blood</tissue>
    </source>
</reference>
<gene>
    <name evidence="3" type="primary">LOC112818372</name>
</gene>
<sequence length="132" mass="14735">MKEVRKDENEKWTSKVSVITPGLEKADSLTSCPLQVNDESTSGEMDQDEGRPAKKTSHEKKEVKKQMNFMDDLDLTESSGTTSEDSKLPCSNYMSCVSLPAQVGKDCKDSATLLKIQDAILSYKRLVEQLKK</sequence>
<dbReference type="AlphaFoldDB" id="A0A3Q7NJW3"/>
<organism evidence="2 3">
    <name type="scientific">Callorhinus ursinus</name>
    <name type="common">Northern fur seal</name>
    <dbReference type="NCBI Taxonomy" id="34884"/>
    <lineage>
        <taxon>Eukaryota</taxon>
        <taxon>Metazoa</taxon>
        <taxon>Chordata</taxon>
        <taxon>Craniata</taxon>
        <taxon>Vertebrata</taxon>
        <taxon>Euteleostomi</taxon>
        <taxon>Mammalia</taxon>
        <taxon>Eutheria</taxon>
        <taxon>Laurasiatheria</taxon>
        <taxon>Carnivora</taxon>
        <taxon>Caniformia</taxon>
        <taxon>Pinnipedia</taxon>
        <taxon>Otariidae</taxon>
        <taxon>Callorhinus</taxon>
    </lineage>
</organism>
<name>A0A3Q7NJW3_CALUR</name>
<evidence type="ECO:0000256" key="1">
    <source>
        <dbReference type="SAM" id="MobiDB-lite"/>
    </source>
</evidence>
<feature type="region of interest" description="Disordered" evidence="1">
    <location>
        <begin position="33"/>
        <end position="87"/>
    </location>
</feature>
<protein>
    <submittedName>
        <fullName evidence="3">Ankyrin repeat domain-containing protein 26</fullName>
    </submittedName>
</protein>
<dbReference type="PANTHER" id="PTHR22245:SF3">
    <property type="entry name" value="COILED-COIL DOMAIN-CONTAINING PROTEIN 144A-RELATED"/>
    <property type="match status" value="1"/>
</dbReference>
<keyword evidence="2" id="KW-1185">Reference proteome</keyword>
<dbReference type="Proteomes" id="UP000286641">
    <property type="component" value="Unplaced"/>
</dbReference>